<organism evidence="2 3">
    <name type="scientific">Methyloligella solikamskensis</name>
    <dbReference type="NCBI Taxonomy" id="1177756"/>
    <lineage>
        <taxon>Bacteria</taxon>
        <taxon>Pseudomonadati</taxon>
        <taxon>Pseudomonadota</taxon>
        <taxon>Alphaproteobacteria</taxon>
        <taxon>Hyphomicrobiales</taxon>
        <taxon>Hyphomicrobiaceae</taxon>
        <taxon>Methyloligella</taxon>
    </lineage>
</organism>
<feature type="region of interest" description="Disordered" evidence="1">
    <location>
        <begin position="15"/>
        <end position="56"/>
    </location>
</feature>
<reference evidence="3" key="1">
    <citation type="journal article" date="2019" name="Int. J. Syst. Evol. Microbiol.">
        <title>The Global Catalogue of Microorganisms (GCM) 10K type strain sequencing project: providing services to taxonomists for standard genome sequencing and annotation.</title>
        <authorList>
            <consortium name="The Broad Institute Genomics Platform"/>
            <consortium name="The Broad Institute Genome Sequencing Center for Infectious Disease"/>
            <person name="Wu L."/>
            <person name="Ma J."/>
        </authorList>
    </citation>
    <scope>NUCLEOTIDE SEQUENCE [LARGE SCALE GENOMIC DNA]</scope>
    <source>
        <strain evidence="3">CCUG 61697</strain>
    </source>
</reference>
<keyword evidence="3" id="KW-1185">Reference proteome</keyword>
<protein>
    <submittedName>
        <fullName evidence="2">Uncharacterized protein</fullName>
    </submittedName>
</protein>
<dbReference type="Proteomes" id="UP001597102">
    <property type="component" value="Unassembled WGS sequence"/>
</dbReference>
<evidence type="ECO:0000313" key="2">
    <source>
        <dbReference type="EMBL" id="MFD0987392.1"/>
    </source>
</evidence>
<proteinExistence type="predicted"/>
<comment type="caution">
    <text evidence="2">The sequence shown here is derived from an EMBL/GenBank/DDBJ whole genome shotgun (WGS) entry which is preliminary data.</text>
</comment>
<dbReference type="EMBL" id="JBHTJO010000001">
    <property type="protein sequence ID" value="MFD0987392.1"/>
    <property type="molecule type" value="Genomic_DNA"/>
</dbReference>
<dbReference type="RefSeq" id="WP_379089275.1">
    <property type="nucleotide sequence ID" value="NZ_JBHTJO010000001.1"/>
</dbReference>
<sequence length="114" mass="11829">MALLIAGATPAFAFNEVETAPAPKQPTDLRQEASKAPGLSVAPAPHASELGTPMAADATHSTDVQIFSFGVLPSLDFGLDVMYGHSDDPALDPAGKPDDEVNDIGVVGTVKRRF</sequence>
<accession>A0ABW3JD97</accession>
<evidence type="ECO:0000313" key="3">
    <source>
        <dbReference type="Proteomes" id="UP001597102"/>
    </source>
</evidence>
<evidence type="ECO:0000256" key="1">
    <source>
        <dbReference type="SAM" id="MobiDB-lite"/>
    </source>
</evidence>
<name>A0ABW3JD97_9HYPH</name>
<gene>
    <name evidence="2" type="ORF">ACFQ2F_09825</name>
</gene>